<evidence type="ECO:0000256" key="3">
    <source>
        <dbReference type="ARBA" id="ARBA00022989"/>
    </source>
</evidence>
<evidence type="ECO:0000313" key="7">
    <source>
        <dbReference type="EMBL" id="KEO75667.1"/>
    </source>
</evidence>
<evidence type="ECO:0000259" key="6">
    <source>
        <dbReference type="Pfam" id="PF07291"/>
    </source>
</evidence>
<keyword evidence="8" id="KW-1185">Reference proteome</keyword>
<organism evidence="7 8">
    <name type="scientific">Anditalea andensis</name>
    <dbReference type="NCBI Taxonomy" id="1048983"/>
    <lineage>
        <taxon>Bacteria</taxon>
        <taxon>Pseudomonadati</taxon>
        <taxon>Bacteroidota</taxon>
        <taxon>Cytophagia</taxon>
        <taxon>Cytophagales</taxon>
        <taxon>Cytophagaceae</taxon>
        <taxon>Anditalea</taxon>
    </lineage>
</organism>
<evidence type="ECO:0000256" key="4">
    <source>
        <dbReference type="ARBA" id="ARBA00023136"/>
    </source>
</evidence>
<comment type="subcellular location">
    <subcellularLocation>
        <location evidence="1">Membrane</location>
        <topology evidence="1">Multi-pass membrane protein</topology>
    </subcellularLocation>
</comment>
<dbReference type="Pfam" id="PF07291">
    <property type="entry name" value="MauE"/>
    <property type="match status" value="1"/>
</dbReference>
<evidence type="ECO:0000313" key="8">
    <source>
        <dbReference type="Proteomes" id="UP000027821"/>
    </source>
</evidence>
<dbReference type="InterPro" id="IPR009908">
    <property type="entry name" value="Methylamine_util_MauE"/>
</dbReference>
<dbReference type="STRING" id="1048983.EL17_23910"/>
<gene>
    <name evidence="7" type="ORF">EL17_23910</name>
</gene>
<dbReference type="AlphaFoldDB" id="A0A074LP40"/>
<dbReference type="eggNOG" id="ENOG5032S10">
    <property type="taxonomic scope" value="Bacteria"/>
</dbReference>
<keyword evidence="4 5" id="KW-0472">Membrane</keyword>
<feature type="domain" description="Methylamine utilisation protein MauE" evidence="6">
    <location>
        <begin position="43"/>
        <end position="168"/>
    </location>
</feature>
<dbReference type="EMBL" id="JMIH01000005">
    <property type="protein sequence ID" value="KEO75667.1"/>
    <property type="molecule type" value="Genomic_DNA"/>
</dbReference>
<name>A0A074LP40_9BACT</name>
<feature type="transmembrane region" description="Helical" evidence="5">
    <location>
        <begin position="80"/>
        <end position="101"/>
    </location>
</feature>
<dbReference type="Proteomes" id="UP000027821">
    <property type="component" value="Unassembled WGS sequence"/>
</dbReference>
<reference evidence="7 8" key="1">
    <citation type="submission" date="2014-04" db="EMBL/GenBank/DDBJ databases">
        <title>Characterization and application of a salt tolerant electro-active bacterium.</title>
        <authorList>
            <person name="Yang L."/>
            <person name="Wei S."/>
            <person name="Tay Q.X.M."/>
        </authorList>
    </citation>
    <scope>NUCLEOTIDE SEQUENCE [LARGE SCALE GENOMIC DNA]</scope>
    <source>
        <strain evidence="7 8">LY1</strain>
    </source>
</reference>
<feature type="transmembrane region" description="Helical" evidence="5">
    <location>
        <begin position="108"/>
        <end position="129"/>
    </location>
</feature>
<comment type="caution">
    <text evidence="7">The sequence shown here is derived from an EMBL/GenBank/DDBJ whole genome shotgun (WGS) entry which is preliminary data.</text>
</comment>
<evidence type="ECO:0000256" key="2">
    <source>
        <dbReference type="ARBA" id="ARBA00022692"/>
    </source>
</evidence>
<dbReference type="GO" id="GO:0030416">
    <property type="term" value="P:methylamine metabolic process"/>
    <property type="evidence" value="ECO:0007669"/>
    <property type="project" value="InterPro"/>
</dbReference>
<dbReference type="GO" id="GO:0016020">
    <property type="term" value="C:membrane"/>
    <property type="evidence" value="ECO:0007669"/>
    <property type="project" value="UniProtKB-SubCell"/>
</dbReference>
<protein>
    <recommendedName>
        <fullName evidence="6">Methylamine utilisation protein MauE domain-containing protein</fullName>
    </recommendedName>
</protein>
<accession>A0A074LP40</accession>
<evidence type="ECO:0000256" key="1">
    <source>
        <dbReference type="ARBA" id="ARBA00004141"/>
    </source>
</evidence>
<feature type="transmembrane region" description="Helical" evidence="5">
    <location>
        <begin position="149"/>
        <end position="169"/>
    </location>
</feature>
<dbReference type="UniPathway" id="UPA00895"/>
<feature type="transmembrane region" description="Helical" evidence="5">
    <location>
        <begin position="6"/>
        <end position="22"/>
    </location>
</feature>
<proteinExistence type="predicted"/>
<keyword evidence="3 5" id="KW-1133">Transmembrane helix</keyword>
<sequence>MSAKISIWIGIFIPLNFLSSSLSDHSHYRYMEFSHSKKASTLLTEMVAMMVALMFSYTAISKLMDWEGTRNGLYNQVFPIWTADLLLYVLPAIELAAAAMLLIPYFRYWGLVISTWLMGSFSLYIGVVMTGMLGRIPCSCGGVIQSMSWSLHLLFNLFFLGISLSGYLLERNALARAQMGLFKA</sequence>
<keyword evidence="2 5" id="KW-0812">Transmembrane</keyword>
<evidence type="ECO:0000256" key="5">
    <source>
        <dbReference type="SAM" id="Phobius"/>
    </source>
</evidence>
<feature type="transmembrane region" description="Helical" evidence="5">
    <location>
        <begin position="42"/>
        <end position="60"/>
    </location>
</feature>